<dbReference type="EMBL" id="CP099717">
    <property type="protein sequence ID" value="USV58023.1"/>
    <property type="molecule type" value="Genomic_DNA"/>
</dbReference>
<dbReference type="GO" id="GO:0000166">
    <property type="term" value="F:nucleotide binding"/>
    <property type="evidence" value="ECO:0007669"/>
    <property type="project" value="UniProtKB-UniRule"/>
</dbReference>
<feature type="binding site" evidence="3">
    <location>
        <position position="202"/>
    </location>
    <ligand>
        <name>AMP</name>
        <dbReference type="ChEBI" id="CHEBI:456215"/>
    </ligand>
</feature>
<feature type="binding site" evidence="3">
    <location>
        <position position="92"/>
    </location>
    <ligand>
        <name>Fe cation</name>
        <dbReference type="ChEBI" id="CHEBI:24875"/>
        <label>2</label>
    </ligand>
</feature>
<dbReference type="InterPro" id="IPR050884">
    <property type="entry name" value="CNP_phosphodiesterase-III"/>
</dbReference>
<dbReference type="HAMAP" id="MF_00905">
    <property type="entry name" value="cAMP_phosphodiest_CpdA"/>
    <property type="match status" value="1"/>
</dbReference>
<organism evidence="5 6">
    <name type="scientific">Aeromonas encheleia</name>
    <dbReference type="NCBI Taxonomy" id="73010"/>
    <lineage>
        <taxon>Bacteria</taxon>
        <taxon>Pseudomonadati</taxon>
        <taxon>Pseudomonadota</taxon>
        <taxon>Gammaproteobacteria</taxon>
        <taxon>Aeromonadales</taxon>
        <taxon>Aeromonadaceae</taxon>
        <taxon>Aeromonas</taxon>
    </lineage>
</organism>
<comment type="cofactor">
    <cofactor evidence="3">
        <name>Fe(2+)</name>
        <dbReference type="ChEBI" id="CHEBI:29033"/>
    </cofactor>
    <text evidence="3">Binds 2 Fe(2+) ions per subunit.</text>
</comment>
<feature type="binding site" evidence="3">
    <location>
        <position position="200"/>
    </location>
    <ligand>
        <name>Fe cation</name>
        <dbReference type="ChEBI" id="CHEBI:24875"/>
        <label>2</label>
    </ligand>
</feature>
<feature type="binding site" evidence="3">
    <location>
        <position position="62"/>
    </location>
    <ligand>
        <name>AMP</name>
        <dbReference type="ChEBI" id="CHEBI:456215"/>
    </ligand>
</feature>
<feature type="binding site" evidence="3">
    <location>
        <position position="161"/>
    </location>
    <ligand>
        <name>Fe cation</name>
        <dbReference type="ChEBI" id="CHEBI:24875"/>
        <label>2</label>
    </ligand>
</feature>
<dbReference type="Proteomes" id="UP001056890">
    <property type="component" value="Chromosome"/>
</dbReference>
<accession>A0AAE9MIA0</accession>
<dbReference type="NCBIfam" id="NF008359">
    <property type="entry name" value="PRK11148.1"/>
    <property type="match status" value="1"/>
</dbReference>
<feature type="binding site" evidence="3">
    <location>
        <position position="22"/>
    </location>
    <ligand>
        <name>Fe cation</name>
        <dbReference type="ChEBI" id="CHEBI:24875"/>
        <label>1</label>
    </ligand>
</feature>
<gene>
    <name evidence="3 5" type="primary">cpdA</name>
    <name evidence="5" type="ORF">NHF51_02190</name>
</gene>
<keyword evidence="3" id="KW-0114">cAMP</keyword>
<keyword evidence="6" id="KW-1185">Reference proteome</keyword>
<dbReference type="InterPro" id="IPR046379">
    <property type="entry name" value="cAMP_phosphodiest_CpdA"/>
</dbReference>
<sequence length="272" mass="30121">METELPQAPDGSVRLLQITDTHLFASAEGRLLAVRTAESLAAVLARVQDNAHPFDLILATGDLSQDHSPESYLRFATMMAPLARPIYWLPGNHDDGPLMTEYLHAAGISEAKQLVGEHWQVILLDTQVRGKPHGVLGDHQLATLDQALRQHPERHALIALHHQAVPVGCAWLDQHNLKNADDLFAVLARHPQQKTILFGHVHQEFDEVHQGVRLIASPSTCIQFKPLSDGFALDESGPGWRYLTLHPDGRIASQVWRLPVGQFVPDPHATGY</sequence>
<evidence type="ECO:0000259" key="4">
    <source>
        <dbReference type="Pfam" id="PF00149"/>
    </source>
</evidence>
<feature type="binding site" evidence="3">
    <location>
        <position position="22"/>
    </location>
    <ligand>
        <name>AMP</name>
        <dbReference type="ChEBI" id="CHEBI:456215"/>
    </ligand>
</feature>
<protein>
    <recommendedName>
        <fullName evidence="3">3',5'-cyclic adenosine monophosphate phosphodiesterase CpdA</fullName>
        <shortName evidence="3">3',5'-cyclic AMP phosphodiesterase</shortName>
        <shortName evidence="3">cAMP phosphodiesterase</shortName>
        <ecNumber evidence="3">3.1.4.53</ecNumber>
    </recommendedName>
</protein>
<keyword evidence="2 3" id="KW-0378">Hydrolase</keyword>
<evidence type="ECO:0000256" key="2">
    <source>
        <dbReference type="ARBA" id="ARBA00022801"/>
    </source>
</evidence>
<comment type="catalytic activity">
    <reaction evidence="3">
        <text>3',5'-cyclic AMP + H2O = AMP + H(+)</text>
        <dbReference type="Rhea" id="RHEA:25277"/>
        <dbReference type="ChEBI" id="CHEBI:15377"/>
        <dbReference type="ChEBI" id="CHEBI:15378"/>
        <dbReference type="ChEBI" id="CHEBI:58165"/>
        <dbReference type="ChEBI" id="CHEBI:456215"/>
        <dbReference type="EC" id="3.1.4.53"/>
    </reaction>
</comment>
<dbReference type="PANTHER" id="PTHR42988">
    <property type="entry name" value="PHOSPHOHYDROLASE"/>
    <property type="match status" value="1"/>
</dbReference>
<keyword evidence="1 3" id="KW-0479">Metal-binding</keyword>
<comment type="function">
    <text evidence="3">Hydrolyzes cAMP to 5'-AMP. Plays an important regulatory role in modulating the intracellular concentration of cAMP, thereby influencing cAMP-dependent processes.</text>
</comment>
<feature type="binding site" evidence="3">
    <location>
        <begin position="92"/>
        <end position="93"/>
    </location>
    <ligand>
        <name>AMP</name>
        <dbReference type="ChEBI" id="CHEBI:456215"/>
    </ligand>
</feature>
<dbReference type="GO" id="GO:0004115">
    <property type="term" value="F:3',5'-cyclic-AMP phosphodiesterase activity"/>
    <property type="evidence" value="ECO:0007669"/>
    <property type="project" value="UniProtKB-UniRule"/>
</dbReference>
<dbReference type="RefSeq" id="WP_218291091.1">
    <property type="nucleotide sequence ID" value="NZ_CP099717.1"/>
</dbReference>
<feature type="binding site" evidence="3">
    <location>
        <position position="20"/>
    </location>
    <ligand>
        <name>Fe cation</name>
        <dbReference type="ChEBI" id="CHEBI:24875"/>
        <label>1</label>
    </ligand>
</feature>
<evidence type="ECO:0000313" key="6">
    <source>
        <dbReference type="Proteomes" id="UP001056890"/>
    </source>
</evidence>
<dbReference type="InterPro" id="IPR026575">
    <property type="entry name" value="GpdQ/CpdA-like"/>
</dbReference>
<feature type="binding site" evidence="3">
    <location>
        <position position="62"/>
    </location>
    <ligand>
        <name>Fe cation</name>
        <dbReference type="ChEBI" id="CHEBI:24875"/>
        <label>1</label>
    </ligand>
</feature>
<evidence type="ECO:0000256" key="1">
    <source>
        <dbReference type="ARBA" id="ARBA00022723"/>
    </source>
</evidence>
<dbReference type="GO" id="GO:0046872">
    <property type="term" value="F:metal ion binding"/>
    <property type="evidence" value="ECO:0007669"/>
    <property type="project" value="UniProtKB-UniRule"/>
</dbReference>
<keyword evidence="3" id="KW-0547">Nucleotide-binding</keyword>
<evidence type="ECO:0000256" key="3">
    <source>
        <dbReference type="HAMAP-Rule" id="MF_00905"/>
    </source>
</evidence>
<dbReference type="CDD" id="cd07402">
    <property type="entry name" value="MPP_GpdQ"/>
    <property type="match status" value="1"/>
</dbReference>
<keyword evidence="3" id="KW-0408">Iron</keyword>
<dbReference type="PANTHER" id="PTHR42988:SF2">
    <property type="entry name" value="CYCLIC NUCLEOTIDE PHOSPHODIESTERASE CBUA0032-RELATED"/>
    <property type="match status" value="1"/>
</dbReference>
<dbReference type="Pfam" id="PF00149">
    <property type="entry name" value="Metallophos"/>
    <property type="match status" value="1"/>
</dbReference>
<dbReference type="AlphaFoldDB" id="A0AAE9MIA0"/>
<feature type="domain" description="Calcineurin-like phosphoesterase" evidence="4">
    <location>
        <begin position="14"/>
        <end position="203"/>
    </location>
</feature>
<proteinExistence type="inferred from homology"/>
<reference evidence="5" key="1">
    <citation type="submission" date="2022-06" db="EMBL/GenBank/DDBJ databases">
        <title>Complete Genome of Aeromonas sp. Strain SOD01 Isolated from an Urban Freshwater Stream.</title>
        <authorList>
            <person name="Williams L.E."/>
            <person name="Brysgel T."/>
            <person name="Capestro E.M."/>
            <person name="Foltz G.V."/>
            <person name="Gardner A.E."/>
            <person name="Ingrassia J."/>
            <person name="Peterson E."/>
            <person name="Arruda J."/>
            <person name="Flaherty I."/>
            <person name="Hunt M."/>
            <person name="Pappas G."/>
            <person name="Ramsaran S."/>
            <person name="Rocha M."/>
        </authorList>
    </citation>
    <scope>NUCLEOTIDE SEQUENCE</scope>
    <source>
        <strain evidence="5">SOD01</strain>
    </source>
</reference>
<dbReference type="InterPro" id="IPR004843">
    <property type="entry name" value="Calcineurin-like_PHP"/>
</dbReference>
<dbReference type="EC" id="3.1.4.53" evidence="3"/>
<feature type="binding site" evidence="3">
    <location>
        <position position="202"/>
    </location>
    <ligand>
        <name>Fe cation</name>
        <dbReference type="ChEBI" id="CHEBI:24875"/>
        <label>1</label>
    </ligand>
</feature>
<comment type="similarity">
    <text evidence="3">Belongs to the cyclic nucleotide phosphodiesterase class-III family.</text>
</comment>
<evidence type="ECO:0000313" key="5">
    <source>
        <dbReference type="EMBL" id="USV58023.1"/>
    </source>
</evidence>
<feature type="binding site" evidence="3">
    <location>
        <position position="62"/>
    </location>
    <ligand>
        <name>Fe cation</name>
        <dbReference type="ChEBI" id="CHEBI:24875"/>
        <label>2</label>
    </ligand>
</feature>
<name>A0AAE9MIA0_9GAMM</name>